<dbReference type="VEuPathDB" id="AmoebaDB:NfTy_032670"/>
<dbReference type="EMBL" id="VFQX01000028">
    <property type="protein sequence ID" value="KAF0978786.1"/>
    <property type="molecule type" value="Genomic_DNA"/>
</dbReference>
<dbReference type="RefSeq" id="XP_044563499.1">
    <property type="nucleotide sequence ID" value="XM_044704986.1"/>
</dbReference>
<keyword evidence="3" id="KW-1185">Reference proteome</keyword>
<proteinExistence type="predicted"/>
<protein>
    <submittedName>
        <fullName evidence="2">Uncharacterized protein</fullName>
    </submittedName>
</protein>
<sequence>MHENRKRSAERLQHATVEEKISNNKHSSSASIRSMDFKYNMIVGMRRENSYTVGKKVDLIPITSIEDERELLKRCTSLGFTRNGHHLIAYTLEDDSSVEDSTANVSFENQMLDSAKKCLFLVFFKFDVNRRLKLDIMFQLVNNNPKEILFNSNRNTLSQGLQNYAMNENVTTVDSNGQLLSNPENKTIVKNKNISFDHYIPKFMVNDIHFHVTESIEEDMFFVYQYCTTAAEKIFLLSIFPNILNIEEGNIYAVTIRYSSSSDVNTSIFNPMFHVVPILTDHREHDDGKLDNMQQPSEICHYSFERNLLHGFSTKAQGSYLIALPTSNTIELFTLHPTTIHSKFQVHDPLERDNFEDNQESCVHKGLSDNVTFEYIPLLKKSDLVQTSFVSARWFYHFHVEEFLMSTLEQFEKILDYGFKIIKCQDSTNCLFFVIVVDLAVSTTIQSHERRVVYHCCLKFNNFSGDCQPPTLKIIHKQSIQVDPKFSTFQFAQTLCVMYLKMEAPRLTNFQTHTNENLFTTGQSSKAIPHPLLPLCIVNNNPKYTSQQR</sequence>
<evidence type="ECO:0000313" key="3">
    <source>
        <dbReference type="Proteomes" id="UP000444721"/>
    </source>
</evidence>
<feature type="compositionally biased region" description="Basic and acidic residues" evidence="1">
    <location>
        <begin position="1"/>
        <end position="22"/>
    </location>
</feature>
<dbReference type="Proteomes" id="UP000444721">
    <property type="component" value="Unassembled WGS sequence"/>
</dbReference>
<accession>A0A6A5BU83</accession>
<dbReference type="AlphaFoldDB" id="A0A6A5BU83"/>
<dbReference type="OMA" id="SEICHYS"/>
<gene>
    <name evidence="2" type="ORF">FDP41_001856</name>
</gene>
<evidence type="ECO:0000256" key="1">
    <source>
        <dbReference type="SAM" id="MobiDB-lite"/>
    </source>
</evidence>
<dbReference type="VEuPathDB" id="AmoebaDB:NF0009960"/>
<reference evidence="2 3" key="1">
    <citation type="journal article" date="2019" name="Sci. Rep.">
        <title>Nanopore sequencing improves the draft genome of the human pathogenic amoeba Naegleria fowleri.</title>
        <authorList>
            <person name="Liechti N."/>
            <person name="Schurch N."/>
            <person name="Bruggmann R."/>
            <person name="Wittwer M."/>
        </authorList>
    </citation>
    <scope>NUCLEOTIDE SEQUENCE [LARGE SCALE GENOMIC DNA]</scope>
    <source>
        <strain evidence="2 3">ATCC 30894</strain>
    </source>
</reference>
<organism evidence="2 3">
    <name type="scientific">Naegleria fowleri</name>
    <name type="common">Brain eating amoeba</name>
    <dbReference type="NCBI Taxonomy" id="5763"/>
    <lineage>
        <taxon>Eukaryota</taxon>
        <taxon>Discoba</taxon>
        <taxon>Heterolobosea</taxon>
        <taxon>Tetramitia</taxon>
        <taxon>Eutetramitia</taxon>
        <taxon>Vahlkampfiidae</taxon>
        <taxon>Naegleria</taxon>
    </lineage>
</organism>
<evidence type="ECO:0000313" key="2">
    <source>
        <dbReference type="EMBL" id="KAF0978786.1"/>
    </source>
</evidence>
<feature type="region of interest" description="Disordered" evidence="1">
    <location>
        <begin position="1"/>
        <end position="29"/>
    </location>
</feature>
<dbReference type="GeneID" id="68109074"/>
<comment type="caution">
    <text evidence="2">The sequence shown here is derived from an EMBL/GenBank/DDBJ whole genome shotgun (WGS) entry which is preliminary data.</text>
</comment>
<name>A0A6A5BU83_NAEFO</name>
<dbReference type="OrthoDB" id="10258498at2759"/>
<dbReference type="VEuPathDB" id="AmoebaDB:FDP41_001856"/>